<name>A0A0J9XCY6_GEOCN</name>
<dbReference type="Proteomes" id="UP000242525">
    <property type="component" value="Unassembled WGS sequence"/>
</dbReference>
<dbReference type="InterPro" id="IPR004015">
    <property type="entry name" value="SKI-int_prot_SKIP_SNW-dom"/>
</dbReference>
<feature type="domain" description="SKI-interacting protein SKIP SNW" evidence="5">
    <location>
        <begin position="195"/>
        <end position="353"/>
    </location>
</feature>
<evidence type="ECO:0000313" key="7">
    <source>
        <dbReference type="Proteomes" id="UP000242525"/>
    </source>
</evidence>
<keyword evidence="3" id="KW-0508">mRNA splicing</keyword>
<dbReference type="OrthoDB" id="666364at2759"/>
<feature type="compositionally biased region" description="Basic and acidic residues" evidence="4">
    <location>
        <begin position="529"/>
        <end position="541"/>
    </location>
</feature>
<keyword evidence="3" id="KW-0747">Spliceosome</keyword>
<sequence>MTSISSLLPKPKYSSGSKDSDSDVDSIEKSGNVIVTDEISQQQRELLAKTYNIPSYGNRKNWKPSTLEDFGDGGAYPEIHVAQYPLDMGTKKKADKMVQNRALALTVNADGEANYDVIAKRGHNSTRNVQTSFQDLVPLRQRAHQSGNEISLEKPSQEEIATTTQKTQLAIQKILDAKLGANKPKTVAGKQNEATYVRYTPTSRLGETGGHEQRIIKMVDLPEDPLAPPKFKHKKVPGRPPSPPAPVLRSPPRKLTAQDQEAWYIPPSVSNWKNPKGFTIALDKRVAADGRRLEKVEINDNFAKLSEALAVADRKAREEIGQRAAMQQKLAERENAAKEERLRELAQQAREERERSVVGRAPRRNSPSPDRGRSRSHDSSERRRSFSDNSEDERDRRSHYSGSDNEVETAEERKRREYREDKRREAERELRRSRMGQERRARDLARDRDISEKVALGVAQPTKPANASEAQFDSRLFGTISSSIGSGYNEDQVYDKSLFAAREAVQSIYRARGGAAGSNTYSEEDGQSELDKLSRENRFDTLGRAPKSFEGAGEARDGPVEFEKDTTGGSAANADEDPFGVGQMISEVQQSKKYGLDKPNARESSPSGSERDSKRPRNN</sequence>
<feature type="compositionally biased region" description="Basic and acidic residues" evidence="4">
    <location>
        <begin position="330"/>
        <end position="357"/>
    </location>
</feature>
<comment type="subunit">
    <text evidence="3">Associated with the spliceosome.</text>
</comment>
<gene>
    <name evidence="6" type="ORF">BN980_GECA11s00032g</name>
</gene>
<feature type="compositionally biased region" description="Basic and acidic residues" evidence="4">
    <location>
        <begin position="609"/>
        <end position="619"/>
    </location>
</feature>
<evidence type="ECO:0000256" key="2">
    <source>
        <dbReference type="ARBA" id="ARBA00022160"/>
    </source>
</evidence>
<feature type="compositionally biased region" description="Basic and acidic residues" evidence="4">
    <location>
        <begin position="370"/>
        <end position="386"/>
    </location>
</feature>
<keyword evidence="7" id="KW-1185">Reference proteome</keyword>
<dbReference type="AlphaFoldDB" id="A0A0J9XCY6"/>
<dbReference type="GO" id="GO:0000398">
    <property type="term" value="P:mRNA splicing, via spliceosome"/>
    <property type="evidence" value="ECO:0007669"/>
    <property type="project" value="InterPro"/>
</dbReference>
<dbReference type="PANTHER" id="PTHR12096">
    <property type="entry name" value="NUCLEAR PROTEIN SKIP-RELATED"/>
    <property type="match status" value="1"/>
</dbReference>
<dbReference type="STRING" id="1173061.A0A0J9XCY6"/>
<feature type="compositionally biased region" description="Basic and acidic residues" evidence="4">
    <location>
        <begin position="553"/>
        <end position="566"/>
    </location>
</feature>
<comment type="caution">
    <text evidence="6">The sequence shown here is derived from an EMBL/GenBank/DDBJ whole genome shotgun (WGS) entry which is preliminary data.</text>
</comment>
<evidence type="ECO:0000259" key="5">
    <source>
        <dbReference type="Pfam" id="PF02731"/>
    </source>
</evidence>
<evidence type="ECO:0000256" key="3">
    <source>
        <dbReference type="RuleBase" id="RU367140"/>
    </source>
</evidence>
<comment type="subcellular location">
    <subcellularLocation>
        <location evidence="3">Nucleus</location>
    </subcellularLocation>
</comment>
<evidence type="ECO:0000313" key="6">
    <source>
        <dbReference type="EMBL" id="CDO55362.1"/>
    </source>
</evidence>
<dbReference type="Pfam" id="PF02731">
    <property type="entry name" value="SKIP_SNW"/>
    <property type="match status" value="1"/>
</dbReference>
<feature type="region of interest" description="Disordered" evidence="4">
    <location>
        <begin position="327"/>
        <end position="471"/>
    </location>
</feature>
<protein>
    <recommendedName>
        <fullName evidence="2 3">Pre-mRNA-processing protein 45</fullName>
    </recommendedName>
</protein>
<feature type="region of interest" description="Disordered" evidence="4">
    <location>
        <begin position="223"/>
        <end position="255"/>
    </location>
</feature>
<organism evidence="6 7">
    <name type="scientific">Geotrichum candidum</name>
    <name type="common">Oospora lactis</name>
    <name type="synonym">Dipodascus geotrichum</name>
    <dbReference type="NCBI Taxonomy" id="1173061"/>
    <lineage>
        <taxon>Eukaryota</taxon>
        <taxon>Fungi</taxon>
        <taxon>Dikarya</taxon>
        <taxon>Ascomycota</taxon>
        <taxon>Saccharomycotina</taxon>
        <taxon>Dipodascomycetes</taxon>
        <taxon>Dipodascales</taxon>
        <taxon>Dipodascaceae</taxon>
        <taxon>Geotrichum</taxon>
    </lineage>
</organism>
<reference evidence="6" key="1">
    <citation type="submission" date="2014-03" db="EMBL/GenBank/DDBJ databases">
        <authorList>
            <person name="Casaregola S."/>
        </authorList>
    </citation>
    <scope>NUCLEOTIDE SEQUENCE [LARGE SCALE GENOMIC DNA]</scope>
    <source>
        <strain evidence="6">CLIB 918</strain>
    </source>
</reference>
<dbReference type="InterPro" id="IPR017862">
    <property type="entry name" value="SKI-int_prot_SKIP"/>
</dbReference>
<comment type="function">
    <text evidence="3">Involved in pre-mRNA splicing.</text>
</comment>
<dbReference type="EMBL" id="CCBN010000011">
    <property type="protein sequence ID" value="CDO55362.1"/>
    <property type="molecule type" value="Genomic_DNA"/>
</dbReference>
<evidence type="ECO:0000256" key="4">
    <source>
        <dbReference type="SAM" id="MobiDB-lite"/>
    </source>
</evidence>
<feature type="compositionally biased region" description="Basic and acidic residues" evidence="4">
    <location>
        <begin position="410"/>
        <end position="452"/>
    </location>
</feature>
<feature type="region of interest" description="Disordered" evidence="4">
    <location>
        <begin position="1"/>
        <end position="35"/>
    </location>
</feature>
<accession>A0A0J9XCY6</accession>
<evidence type="ECO:0000256" key="1">
    <source>
        <dbReference type="ARBA" id="ARBA00010197"/>
    </source>
</evidence>
<feature type="region of interest" description="Disordered" evidence="4">
    <location>
        <begin position="513"/>
        <end position="619"/>
    </location>
</feature>
<proteinExistence type="inferred from homology"/>
<keyword evidence="3" id="KW-0507">mRNA processing</keyword>
<dbReference type="GO" id="GO:0005681">
    <property type="term" value="C:spliceosomal complex"/>
    <property type="evidence" value="ECO:0007669"/>
    <property type="project" value="UniProtKB-UniRule"/>
</dbReference>
<keyword evidence="3" id="KW-0539">Nucleus</keyword>
<comment type="similarity">
    <text evidence="1 3">Belongs to the SNW family.</text>
</comment>